<dbReference type="SUPFAM" id="SSF52047">
    <property type="entry name" value="RNI-like"/>
    <property type="match status" value="1"/>
</dbReference>
<feature type="region of interest" description="Disordered" evidence="1">
    <location>
        <begin position="563"/>
        <end position="588"/>
    </location>
</feature>
<feature type="compositionally biased region" description="Acidic residues" evidence="1">
    <location>
        <begin position="569"/>
        <end position="588"/>
    </location>
</feature>
<name>A0A8H5HTV5_9AGAR</name>
<reference evidence="2 3" key="1">
    <citation type="journal article" date="2020" name="ISME J.">
        <title>Uncovering the hidden diversity of litter-decomposition mechanisms in mushroom-forming fungi.</title>
        <authorList>
            <person name="Floudas D."/>
            <person name="Bentzer J."/>
            <person name="Ahren D."/>
            <person name="Johansson T."/>
            <person name="Persson P."/>
            <person name="Tunlid A."/>
        </authorList>
    </citation>
    <scope>NUCLEOTIDE SEQUENCE [LARGE SCALE GENOMIC DNA]</scope>
    <source>
        <strain evidence="2 3">CBS 406.79</strain>
    </source>
</reference>
<dbReference type="AlphaFoldDB" id="A0A8H5HTV5"/>
<evidence type="ECO:0000256" key="1">
    <source>
        <dbReference type="SAM" id="MobiDB-lite"/>
    </source>
</evidence>
<feature type="region of interest" description="Disordered" evidence="1">
    <location>
        <begin position="202"/>
        <end position="239"/>
    </location>
</feature>
<evidence type="ECO:0008006" key="4">
    <source>
        <dbReference type="Google" id="ProtNLM"/>
    </source>
</evidence>
<accession>A0A8H5HTV5</accession>
<sequence length="588" mass="66467">MSSTVHERLLQEDVESGVAIMLSKNKGMTPTEALRRVTKEMLQNNPFVPPTDGCPINDLPNELLAHIFYVGMTMEEEGPSEDDLEEDEYEDELDLLDWDSDDDEQKYLSGSGKGKKSDKEEESDSENEDDRRLAFQILVSHVCKHWRDVAIESPILWTSLHFDLGTSLDMAKIWLQRSKGHPLDIEIDCTSPDDMVIEVDDDDEDEDEVLELTPHSDSNLELSSGETMENDTDTENRPPHLTQAQVSEILDIIIPVVDRWKSFVVNATFYDSLYLILERFSKCSAAPLLELLEMYHNEDCEEFESFSPPELSTRFVLFGGNAPRLKSVDLWGVHLDWDASLLLLNNLHNLELAYHADDVRPSFETFSAILAGSPDLQTLSLAISGPSEGDWGTTPIDIPSVKSLSICHHEPAYIERLLPLLHLPSVVELTVTPPGRTQSLLAGLEYLKIDSLPSNHSARQLMLEQLVNLQSICLNCAGDEEEFFDRLMELKSTPSEAGTPQSMVFCPHLTRLMTAGIDGSKMKRMVEARKQGGAPLLKVSMSEEDDIEEKEEKWLREHLDEFDFHEPSDESEEELETEIDVDDIMDMD</sequence>
<dbReference type="Proteomes" id="UP000518752">
    <property type="component" value="Unassembled WGS sequence"/>
</dbReference>
<proteinExistence type="predicted"/>
<dbReference type="OrthoDB" id="3341212at2759"/>
<protein>
    <recommendedName>
        <fullName evidence="4">F-box domain-containing protein</fullName>
    </recommendedName>
</protein>
<feature type="compositionally biased region" description="Polar residues" evidence="1">
    <location>
        <begin position="215"/>
        <end position="227"/>
    </location>
</feature>
<evidence type="ECO:0000313" key="2">
    <source>
        <dbReference type="EMBL" id="KAF5389171.1"/>
    </source>
</evidence>
<comment type="caution">
    <text evidence="2">The sequence shown here is derived from an EMBL/GenBank/DDBJ whole genome shotgun (WGS) entry which is preliminary data.</text>
</comment>
<keyword evidence="3" id="KW-1185">Reference proteome</keyword>
<feature type="compositionally biased region" description="Acidic residues" evidence="1">
    <location>
        <begin position="76"/>
        <end position="104"/>
    </location>
</feature>
<organism evidence="2 3">
    <name type="scientific">Collybiopsis confluens</name>
    <dbReference type="NCBI Taxonomy" id="2823264"/>
    <lineage>
        <taxon>Eukaryota</taxon>
        <taxon>Fungi</taxon>
        <taxon>Dikarya</taxon>
        <taxon>Basidiomycota</taxon>
        <taxon>Agaricomycotina</taxon>
        <taxon>Agaricomycetes</taxon>
        <taxon>Agaricomycetidae</taxon>
        <taxon>Agaricales</taxon>
        <taxon>Marasmiineae</taxon>
        <taxon>Omphalotaceae</taxon>
        <taxon>Collybiopsis</taxon>
    </lineage>
</organism>
<evidence type="ECO:0000313" key="3">
    <source>
        <dbReference type="Proteomes" id="UP000518752"/>
    </source>
</evidence>
<feature type="region of interest" description="Disordered" evidence="1">
    <location>
        <begin position="76"/>
        <end position="129"/>
    </location>
</feature>
<gene>
    <name evidence="2" type="ORF">D9757_003520</name>
</gene>
<dbReference type="EMBL" id="JAACJN010000023">
    <property type="protein sequence ID" value="KAF5389171.1"/>
    <property type="molecule type" value="Genomic_DNA"/>
</dbReference>